<name>A0A0R2NG97_9LACO</name>
<evidence type="ECO:0000313" key="2">
    <source>
        <dbReference type="EMBL" id="KRO24841.1"/>
    </source>
</evidence>
<sequence length="60" mass="6441">MQSKRLIGVLLVTMLTLKACGNRQSTNTATKHSSQAASSRKAKQQAHAKSISQSKASSQR</sequence>
<reference evidence="2 3" key="1">
    <citation type="journal article" date="2015" name="Genome Announc.">
        <title>Expanding the biotechnology potential of lactobacilli through comparative genomics of 213 strains and associated genera.</title>
        <authorList>
            <person name="Sun Z."/>
            <person name="Harris H.M."/>
            <person name="McCann A."/>
            <person name="Guo C."/>
            <person name="Argimon S."/>
            <person name="Zhang W."/>
            <person name="Yang X."/>
            <person name="Jeffery I.B."/>
            <person name="Cooney J.C."/>
            <person name="Kagawa T.F."/>
            <person name="Liu W."/>
            <person name="Song Y."/>
            <person name="Salvetti E."/>
            <person name="Wrobel A."/>
            <person name="Rasinkangas P."/>
            <person name="Parkhill J."/>
            <person name="Rea M.C."/>
            <person name="O'Sullivan O."/>
            <person name="Ritari J."/>
            <person name="Douillard F.P."/>
            <person name="Paul Ross R."/>
            <person name="Yang R."/>
            <person name="Briner A.E."/>
            <person name="Felis G.E."/>
            <person name="de Vos W.M."/>
            <person name="Barrangou R."/>
            <person name="Klaenhammer T.R."/>
            <person name="Caufield P.W."/>
            <person name="Cui Y."/>
            <person name="Zhang H."/>
            <person name="O'Toole P.W."/>
        </authorList>
    </citation>
    <scope>NUCLEOTIDE SEQUENCE [LARGE SCALE GENOMIC DNA]</scope>
    <source>
        <strain evidence="2 3">DSM 21115</strain>
    </source>
</reference>
<dbReference type="AlphaFoldDB" id="A0A0R2NG97"/>
<organism evidence="2 3">
    <name type="scientific">Lactiplantibacillus fabifermentans DSM 21115</name>
    <dbReference type="NCBI Taxonomy" id="1413187"/>
    <lineage>
        <taxon>Bacteria</taxon>
        <taxon>Bacillati</taxon>
        <taxon>Bacillota</taxon>
        <taxon>Bacilli</taxon>
        <taxon>Lactobacillales</taxon>
        <taxon>Lactobacillaceae</taxon>
        <taxon>Lactiplantibacillus</taxon>
    </lineage>
</organism>
<dbReference type="EMBL" id="AYGX02000159">
    <property type="protein sequence ID" value="KRO24841.1"/>
    <property type="molecule type" value="Genomic_DNA"/>
</dbReference>
<comment type="caution">
    <text evidence="2">The sequence shown here is derived from an EMBL/GenBank/DDBJ whole genome shotgun (WGS) entry which is preliminary data.</text>
</comment>
<gene>
    <name evidence="2" type="ORF">DY78_GL001569</name>
</gene>
<dbReference type="Proteomes" id="UP000050920">
    <property type="component" value="Unassembled WGS sequence"/>
</dbReference>
<keyword evidence="3" id="KW-1185">Reference proteome</keyword>
<evidence type="ECO:0000313" key="3">
    <source>
        <dbReference type="Proteomes" id="UP000050920"/>
    </source>
</evidence>
<feature type="compositionally biased region" description="Low complexity" evidence="1">
    <location>
        <begin position="47"/>
        <end position="60"/>
    </location>
</feature>
<feature type="region of interest" description="Disordered" evidence="1">
    <location>
        <begin position="21"/>
        <end position="60"/>
    </location>
</feature>
<protein>
    <submittedName>
        <fullName evidence="2">Uncharacterized protein</fullName>
    </submittedName>
</protein>
<proteinExistence type="predicted"/>
<accession>A0A0R2NG97</accession>
<evidence type="ECO:0000256" key="1">
    <source>
        <dbReference type="SAM" id="MobiDB-lite"/>
    </source>
</evidence>